<protein>
    <submittedName>
        <fullName evidence="9">Molybdenum cofactor guanylyltransferase protein A</fullName>
        <ecNumber evidence="9">2.7.7.77</ecNumber>
    </submittedName>
</protein>
<evidence type="ECO:0000313" key="10">
    <source>
        <dbReference type="Proteomes" id="UP000194260"/>
    </source>
</evidence>
<evidence type="ECO:0000313" key="9">
    <source>
        <dbReference type="EMBL" id="ARQ99953.1"/>
    </source>
</evidence>
<dbReference type="RefSeq" id="WP_086296697.1">
    <property type="nucleotide sequence ID" value="NZ_CP018789.1"/>
</dbReference>
<dbReference type="PANTHER" id="PTHR19136">
    <property type="entry name" value="MOLYBDENUM COFACTOR GUANYLYLTRANSFERASE"/>
    <property type="match status" value="1"/>
</dbReference>
<keyword evidence="5" id="KW-0460">Magnesium</keyword>
<keyword evidence="1" id="KW-0963">Cytoplasm</keyword>
<dbReference type="InterPro" id="IPR029044">
    <property type="entry name" value="Nucleotide-diphossugar_trans"/>
</dbReference>
<dbReference type="Pfam" id="PF12804">
    <property type="entry name" value="NTP_transf_3"/>
    <property type="match status" value="1"/>
</dbReference>
<gene>
    <name evidence="9" type="primary">mobA</name>
    <name evidence="9" type="ORF">CSUIS_0097</name>
</gene>
<evidence type="ECO:0000256" key="2">
    <source>
        <dbReference type="ARBA" id="ARBA00022679"/>
    </source>
</evidence>
<dbReference type="GO" id="GO:0046872">
    <property type="term" value="F:metal ion binding"/>
    <property type="evidence" value="ECO:0007669"/>
    <property type="project" value="UniProtKB-KW"/>
</dbReference>
<evidence type="ECO:0000256" key="7">
    <source>
        <dbReference type="ARBA" id="ARBA00023150"/>
    </source>
</evidence>
<keyword evidence="4" id="KW-0547">Nucleotide-binding</keyword>
<dbReference type="STRING" id="1660073.CSUIS_0097"/>
<dbReference type="SUPFAM" id="SSF53448">
    <property type="entry name" value="Nucleotide-diphospho-sugar transferases"/>
    <property type="match status" value="1"/>
</dbReference>
<dbReference type="GO" id="GO:0005525">
    <property type="term" value="F:GTP binding"/>
    <property type="evidence" value="ECO:0007669"/>
    <property type="project" value="UniProtKB-KW"/>
</dbReference>
<dbReference type="EC" id="2.7.7.77" evidence="9"/>
<dbReference type="EMBL" id="CP018789">
    <property type="protein sequence ID" value="ARQ99953.1"/>
    <property type="molecule type" value="Genomic_DNA"/>
</dbReference>
<evidence type="ECO:0000259" key="8">
    <source>
        <dbReference type="Pfam" id="PF12804"/>
    </source>
</evidence>
<dbReference type="InterPro" id="IPR013482">
    <property type="entry name" value="Molybde_CF_guanTrfase"/>
</dbReference>
<dbReference type="Gene3D" id="3.90.550.10">
    <property type="entry name" value="Spore Coat Polysaccharide Biosynthesis Protein SpsA, Chain A"/>
    <property type="match status" value="1"/>
</dbReference>
<organism evidence="9 10">
    <name type="scientific">Campylobacter porcelli</name>
    <dbReference type="NCBI Taxonomy" id="1660073"/>
    <lineage>
        <taxon>Bacteria</taxon>
        <taxon>Pseudomonadati</taxon>
        <taxon>Campylobacterota</taxon>
        <taxon>Epsilonproteobacteria</taxon>
        <taxon>Campylobacterales</taxon>
        <taxon>Campylobacteraceae</taxon>
        <taxon>Campylobacter</taxon>
    </lineage>
</organism>
<name>A0A1X9SUK5_9BACT</name>
<dbReference type="AlphaFoldDB" id="A0A1X9SUK5"/>
<dbReference type="GO" id="GO:0006777">
    <property type="term" value="P:Mo-molybdopterin cofactor biosynthetic process"/>
    <property type="evidence" value="ECO:0007669"/>
    <property type="project" value="UniProtKB-KW"/>
</dbReference>
<evidence type="ECO:0000256" key="5">
    <source>
        <dbReference type="ARBA" id="ARBA00022842"/>
    </source>
</evidence>
<keyword evidence="9" id="KW-0548">Nucleotidyltransferase</keyword>
<proteinExistence type="predicted"/>
<dbReference type="PANTHER" id="PTHR19136:SF81">
    <property type="entry name" value="MOLYBDENUM COFACTOR GUANYLYLTRANSFERASE"/>
    <property type="match status" value="1"/>
</dbReference>
<evidence type="ECO:0000256" key="6">
    <source>
        <dbReference type="ARBA" id="ARBA00023134"/>
    </source>
</evidence>
<evidence type="ECO:0000256" key="3">
    <source>
        <dbReference type="ARBA" id="ARBA00022723"/>
    </source>
</evidence>
<feature type="domain" description="MobA-like NTP transferase" evidence="8">
    <location>
        <begin position="4"/>
        <end position="144"/>
    </location>
</feature>
<keyword evidence="7" id="KW-0501">Molybdenum cofactor biosynthesis</keyword>
<sequence>MQNALILAGGKSSRMGVDKTMLEFRGFASITHFLYDRLKVAFDDIKVATKQSKFNPSLPILLDGFDEFAPIFVIANLDKHYHNPVFIIAADIPLVEIKTICELSNLNSPVALASDGKHLHYLCGFYHPSVAIIARQMIQDGDLRLSNLAKKCGFKSLEFENSKQFFNINTKDEYEKANICSSISFL</sequence>
<evidence type="ECO:0000256" key="1">
    <source>
        <dbReference type="ARBA" id="ARBA00022490"/>
    </source>
</evidence>
<evidence type="ECO:0000256" key="4">
    <source>
        <dbReference type="ARBA" id="ARBA00022741"/>
    </source>
</evidence>
<dbReference type="GO" id="GO:0061603">
    <property type="term" value="F:molybdenum cofactor guanylyltransferase activity"/>
    <property type="evidence" value="ECO:0007669"/>
    <property type="project" value="UniProtKB-EC"/>
</dbReference>
<keyword evidence="3" id="KW-0479">Metal-binding</keyword>
<keyword evidence="6" id="KW-0342">GTP-binding</keyword>
<dbReference type="Proteomes" id="UP000194260">
    <property type="component" value="Chromosome"/>
</dbReference>
<dbReference type="InterPro" id="IPR025877">
    <property type="entry name" value="MobA-like_NTP_Trfase"/>
</dbReference>
<keyword evidence="2 9" id="KW-0808">Transferase</keyword>
<dbReference type="KEGG" id="camy:CSUIS_0097"/>
<accession>A0A1X9SUK5</accession>
<dbReference type="CDD" id="cd02503">
    <property type="entry name" value="MobA"/>
    <property type="match status" value="1"/>
</dbReference>
<reference evidence="10" key="1">
    <citation type="journal article" date="2017" name="Genome Biol. Evol.">
        <title>Comparative Genomic Analysis Identifies a Campylobacter Clade Deficient in Selenium Metabolism.</title>
        <authorList>
            <person name="Miller W.G."/>
            <person name="Yee E."/>
            <person name="Lopes B.S."/>
            <person name="Chapman M.H."/>
            <person name="Huynh S."/>
            <person name="Bono J.L."/>
            <person name="Parker C.T."/>
            <person name="Strachan N.J.C."/>
            <person name="Forbes K.J."/>
        </authorList>
    </citation>
    <scope>NUCLEOTIDE SEQUENCE [LARGE SCALE GENOMIC DNA]</scope>
    <source>
        <strain evidence="10">RM6137</strain>
    </source>
</reference>